<dbReference type="FunFam" id="3.40.190.10:FF:000050">
    <property type="entry name" value="Sulfonate ABC transporter substrate-binding protein"/>
    <property type="match status" value="1"/>
</dbReference>
<dbReference type="Pfam" id="PF12974">
    <property type="entry name" value="Phosphonate-bd"/>
    <property type="match status" value="1"/>
</dbReference>
<dbReference type="EMBL" id="UGGO01000001">
    <property type="protein sequence ID" value="STQ44731.1"/>
    <property type="molecule type" value="Genomic_DNA"/>
</dbReference>
<feature type="domain" description="Solute-binding protein family 3/N-terminal" evidence="6">
    <location>
        <begin position="129"/>
        <end position="347"/>
    </location>
</feature>
<dbReference type="Proteomes" id="UP000254304">
    <property type="component" value="Unassembled WGS sequence"/>
</dbReference>
<organism evidence="7 8">
    <name type="scientific">Ewingella americana</name>
    <dbReference type="NCBI Taxonomy" id="41202"/>
    <lineage>
        <taxon>Bacteria</taxon>
        <taxon>Pseudomonadati</taxon>
        <taxon>Pseudomonadota</taxon>
        <taxon>Gammaproteobacteria</taxon>
        <taxon>Enterobacterales</taxon>
        <taxon>Yersiniaceae</taxon>
        <taxon>Ewingella</taxon>
    </lineage>
</organism>
<dbReference type="CDD" id="cd13558">
    <property type="entry name" value="PBP2_SsuA_like_2"/>
    <property type="match status" value="1"/>
</dbReference>
<dbReference type="InterPro" id="IPR036661">
    <property type="entry name" value="Luciferase-like_sf"/>
</dbReference>
<dbReference type="NCBIfam" id="TIGR01728">
    <property type="entry name" value="SsuA_fam"/>
    <property type="match status" value="1"/>
</dbReference>
<gene>
    <name evidence="7" type="primary">ssuA_1</name>
    <name evidence="7" type="ORF">NCTC12157_02454</name>
</gene>
<dbReference type="SUPFAM" id="SSF53850">
    <property type="entry name" value="Periplasmic binding protein-like II"/>
    <property type="match status" value="1"/>
</dbReference>
<evidence type="ECO:0000259" key="6">
    <source>
        <dbReference type="SMART" id="SM00062"/>
    </source>
</evidence>
<evidence type="ECO:0000256" key="2">
    <source>
        <dbReference type="ARBA" id="ARBA00022448"/>
    </source>
</evidence>
<evidence type="ECO:0000256" key="1">
    <source>
        <dbReference type="ARBA" id="ARBA00010742"/>
    </source>
</evidence>
<proteinExistence type="inferred from homology"/>
<comment type="similarity">
    <text evidence="1">Belongs to the bacterial solute-binding protein SsuA/TauA family.</text>
</comment>
<evidence type="ECO:0000256" key="4">
    <source>
        <dbReference type="ARBA" id="ARBA00055538"/>
    </source>
</evidence>
<evidence type="ECO:0000256" key="5">
    <source>
        <dbReference type="ARBA" id="ARBA00070228"/>
    </source>
</evidence>
<dbReference type="GO" id="GO:0016705">
    <property type="term" value="F:oxidoreductase activity, acting on paired donors, with incorporation or reduction of molecular oxygen"/>
    <property type="evidence" value="ECO:0007669"/>
    <property type="project" value="InterPro"/>
</dbReference>
<dbReference type="PANTHER" id="PTHR30024">
    <property type="entry name" value="ALIPHATIC SULFONATES-BINDING PROTEIN-RELATED"/>
    <property type="match status" value="1"/>
</dbReference>
<comment type="function">
    <text evidence="4">Part of a binding-protein-dependent transport system for aliphatic sulfonates. Putative binding protein.</text>
</comment>
<name>A0A377NB24_9GAMM</name>
<dbReference type="InterPro" id="IPR010067">
    <property type="entry name" value="ABC_SsuA_sub-bd"/>
</dbReference>
<evidence type="ECO:0000313" key="7">
    <source>
        <dbReference type="EMBL" id="STQ44731.1"/>
    </source>
</evidence>
<evidence type="ECO:0000256" key="3">
    <source>
        <dbReference type="ARBA" id="ARBA00022729"/>
    </source>
</evidence>
<dbReference type="PANTHER" id="PTHR30024:SF48">
    <property type="entry name" value="ABC TRANSPORTER SUBSTRATE-BINDING PROTEIN"/>
    <property type="match status" value="1"/>
</dbReference>
<protein>
    <recommendedName>
        <fullName evidence="5">Putative aliphatic sulfonates-binding protein</fullName>
    </recommendedName>
</protein>
<dbReference type="Gene3D" id="3.20.20.30">
    <property type="entry name" value="Luciferase-like domain"/>
    <property type="match status" value="1"/>
</dbReference>
<reference evidence="7 8" key="1">
    <citation type="submission" date="2018-06" db="EMBL/GenBank/DDBJ databases">
        <authorList>
            <consortium name="Pathogen Informatics"/>
            <person name="Doyle S."/>
        </authorList>
    </citation>
    <scope>NUCLEOTIDE SEQUENCE [LARGE SCALE GENOMIC DNA]</scope>
    <source>
        <strain evidence="7 8">NCTC12157</strain>
    </source>
</reference>
<dbReference type="AlphaFoldDB" id="A0A377NB24"/>
<sequence length="416" mass="45348">MPSDCSTPWLRGIASTSALWTGIAGLIGGGSNSTALVGTPEQVSDALLKYYDLGIHTFLIRGFDPLNDAVEYGKELIPLTRKKIAARLAQNTLNTNRRYKNDHNEIIGKLLVATTLLSSMNLAWAEQVTLRVADQKGNMRAQLEAAGKLDNLPYKIEWSEFPAAAPLAEALNAQAVDVGIIGDAPLLFAEAAGAQVKAIAVDKSDAYGTALLVKPDSPIKTAADLKGKSIATNRGSIGHFVALKALASAGLSAKDVTFRFLPPSDAKLALTQGSVDVWATWEPYTAFAETQDHLRVVVNGRGLWSGNSFLAATDSALKDNAKRQAITDYLQRLSDSQVWAYQHLDEYSQQLAKIIGFPLPAARLSFERRKSFWQSIDEETKTQQQQTADFYHDQGLLPVKLEVKNTFDESFKVKQP</sequence>
<dbReference type="SMART" id="SM00062">
    <property type="entry name" value="PBPb"/>
    <property type="match status" value="1"/>
</dbReference>
<keyword evidence="3" id="KW-0732">Signal</keyword>
<dbReference type="SUPFAM" id="SSF51679">
    <property type="entry name" value="Bacterial luciferase-like"/>
    <property type="match status" value="1"/>
</dbReference>
<dbReference type="GO" id="GO:0016020">
    <property type="term" value="C:membrane"/>
    <property type="evidence" value="ECO:0007669"/>
    <property type="project" value="InterPro"/>
</dbReference>
<evidence type="ECO:0000313" key="8">
    <source>
        <dbReference type="Proteomes" id="UP000254304"/>
    </source>
</evidence>
<accession>A0A377NB24</accession>
<dbReference type="Gene3D" id="3.40.190.10">
    <property type="entry name" value="Periplasmic binding protein-like II"/>
    <property type="match status" value="2"/>
</dbReference>
<dbReference type="InterPro" id="IPR001638">
    <property type="entry name" value="Solute-binding_3/MltF_N"/>
</dbReference>
<keyword evidence="2" id="KW-0813">Transport</keyword>
<dbReference type="GO" id="GO:0042626">
    <property type="term" value="F:ATPase-coupled transmembrane transporter activity"/>
    <property type="evidence" value="ECO:0007669"/>
    <property type="project" value="InterPro"/>
</dbReference>